<dbReference type="InterPro" id="IPR013320">
    <property type="entry name" value="ConA-like_dom_sf"/>
</dbReference>
<sequence length="514" mass="57025">MDHDYNGYYGGERYRDVDNSQFENSNTTQRHGNGGTHTPGSAGLDPFRDGAESVHSTGSNGAGTQGINTAGADVGTDPFASPVEPASPIASRQLSVAGQSALILNHRMEEQAHRYFHSRRVAKGSIEKPWLAKSCKDPKEKWVTILPLVGIVIGLAIAGVLVWDGLQSVVTHKYCLVLSDDFSQGFRSDLWTKEVQLGGFGNGEFEQTTADDENVFVKDGNLWIKPTLQDASLIEKNSVIDLLANHSCTSTIFTDCVATTNTSSGNSSIVPPTRSGRITTKKSASITYGRVEVTARLPKGDWLWPAIWMMPSNDTYGPWPASGEIDLMESRGNNYTYSLGGDNVMSSALHWGPAPAYDAWWRTNNKRSALHTTFADGFNTYGMEWSEKYLFIYINSRLLQALYINFDEPMWQRGNFPQDSATANYTKVNSIWAQTGRSNTPFDQPFYLILNVAVGGTNGWFPDNSDGKPWLDASPEAKLDFWNARNEWYPTWTQPQMEISKVQMWQQCDGGEEL</sequence>
<protein>
    <recommendedName>
        <fullName evidence="3">GH16 domain-containing protein</fullName>
    </recommendedName>
</protein>
<dbReference type="PANTHER" id="PTHR10963">
    <property type="entry name" value="GLYCOSYL HYDROLASE-RELATED"/>
    <property type="match status" value="1"/>
</dbReference>
<dbReference type="SUPFAM" id="SSF49899">
    <property type="entry name" value="Concanavalin A-like lectins/glucanases"/>
    <property type="match status" value="1"/>
</dbReference>
<dbReference type="EMBL" id="JAWCUI010000104">
    <property type="protein sequence ID" value="KAL1887936.1"/>
    <property type="molecule type" value="Genomic_DNA"/>
</dbReference>
<evidence type="ECO:0000256" key="2">
    <source>
        <dbReference type="SAM" id="Phobius"/>
    </source>
</evidence>
<proteinExistence type="predicted"/>
<dbReference type="Pfam" id="PF00722">
    <property type="entry name" value="Glyco_hydro_16"/>
    <property type="match status" value="1"/>
</dbReference>
<keyword evidence="2" id="KW-0812">Transmembrane</keyword>
<evidence type="ECO:0000313" key="4">
    <source>
        <dbReference type="EMBL" id="KAL1887936.1"/>
    </source>
</evidence>
<gene>
    <name evidence="4" type="ORF">Sste5346_009881</name>
</gene>
<feature type="region of interest" description="Disordered" evidence="1">
    <location>
        <begin position="1"/>
        <end position="87"/>
    </location>
</feature>
<dbReference type="PANTHER" id="PTHR10963:SF62">
    <property type="entry name" value="GLUCAN 1,3-BETA-GLUCOSIDASE"/>
    <property type="match status" value="1"/>
</dbReference>
<feature type="compositionally biased region" description="Polar residues" evidence="1">
    <location>
        <begin position="19"/>
        <end position="31"/>
    </location>
</feature>
<comment type="caution">
    <text evidence="4">The sequence shown here is derived from an EMBL/GenBank/DDBJ whole genome shotgun (WGS) entry which is preliminary data.</text>
</comment>
<organism evidence="4 5">
    <name type="scientific">Sporothrix stenoceras</name>
    <dbReference type="NCBI Taxonomy" id="5173"/>
    <lineage>
        <taxon>Eukaryota</taxon>
        <taxon>Fungi</taxon>
        <taxon>Dikarya</taxon>
        <taxon>Ascomycota</taxon>
        <taxon>Pezizomycotina</taxon>
        <taxon>Sordariomycetes</taxon>
        <taxon>Sordariomycetidae</taxon>
        <taxon>Ophiostomatales</taxon>
        <taxon>Ophiostomataceae</taxon>
        <taxon>Sporothrix</taxon>
    </lineage>
</organism>
<dbReference type="InterPro" id="IPR000757">
    <property type="entry name" value="Beta-glucanase-like"/>
</dbReference>
<evidence type="ECO:0000259" key="3">
    <source>
        <dbReference type="PROSITE" id="PS51762"/>
    </source>
</evidence>
<dbReference type="InterPro" id="IPR050546">
    <property type="entry name" value="Glycosyl_Hydrlase_16"/>
</dbReference>
<feature type="domain" description="GH16" evidence="3">
    <location>
        <begin position="161"/>
        <end position="510"/>
    </location>
</feature>
<evidence type="ECO:0000256" key="1">
    <source>
        <dbReference type="SAM" id="MobiDB-lite"/>
    </source>
</evidence>
<keyword evidence="5" id="KW-1185">Reference proteome</keyword>
<dbReference type="Gene3D" id="2.60.120.200">
    <property type="match status" value="1"/>
</dbReference>
<reference evidence="4 5" key="1">
    <citation type="journal article" date="2024" name="IMA Fungus">
        <title>IMA Genome - F19 : A genome assembly and annotation guide to empower mycologists, including annotated draft genome sequences of Ceratocystis pirilliformis, Diaporthe australafricana, Fusarium ophioides, Paecilomyces lecythidis, and Sporothrix stenoceras.</title>
        <authorList>
            <person name="Aylward J."/>
            <person name="Wilson A.M."/>
            <person name="Visagie C.M."/>
            <person name="Spraker J."/>
            <person name="Barnes I."/>
            <person name="Buitendag C."/>
            <person name="Ceriani C."/>
            <person name="Del Mar Angel L."/>
            <person name="du Plessis D."/>
            <person name="Fuchs T."/>
            <person name="Gasser K."/>
            <person name="Kramer D."/>
            <person name="Li W."/>
            <person name="Munsamy K."/>
            <person name="Piso A."/>
            <person name="Price J.L."/>
            <person name="Sonnekus B."/>
            <person name="Thomas C."/>
            <person name="van der Nest A."/>
            <person name="van Dijk A."/>
            <person name="van Heerden A."/>
            <person name="van Vuuren N."/>
            <person name="Yilmaz N."/>
            <person name="Duong T.A."/>
            <person name="van der Merwe N.A."/>
            <person name="Wingfield M.J."/>
            <person name="Wingfield B.D."/>
        </authorList>
    </citation>
    <scope>NUCLEOTIDE SEQUENCE [LARGE SCALE GENOMIC DNA]</scope>
    <source>
        <strain evidence="4 5">CMW 5346</strain>
    </source>
</reference>
<feature type="transmembrane region" description="Helical" evidence="2">
    <location>
        <begin position="142"/>
        <end position="163"/>
    </location>
</feature>
<name>A0ABR3YJI0_9PEZI</name>
<dbReference type="Proteomes" id="UP001583186">
    <property type="component" value="Unassembled WGS sequence"/>
</dbReference>
<dbReference type="PROSITE" id="PS51762">
    <property type="entry name" value="GH16_2"/>
    <property type="match status" value="1"/>
</dbReference>
<keyword evidence="2" id="KW-0472">Membrane</keyword>
<evidence type="ECO:0000313" key="5">
    <source>
        <dbReference type="Proteomes" id="UP001583186"/>
    </source>
</evidence>
<keyword evidence="2" id="KW-1133">Transmembrane helix</keyword>
<accession>A0ABR3YJI0</accession>